<dbReference type="GO" id="GO:0019867">
    <property type="term" value="C:outer membrane"/>
    <property type="evidence" value="ECO:0007669"/>
    <property type="project" value="TreeGrafter"/>
</dbReference>
<dbReference type="GO" id="GO:0009253">
    <property type="term" value="P:peptidoglycan catabolic process"/>
    <property type="evidence" value="ECO:0007669"/>
    <property type="project" value="InterPro"/>
</dbReference>
<evidence type="ECO:0000256" key="1">
    <source>
        <dbReference type="ARBA" id="ARBA00001561"/>
    </source>
</evidence>
<dbReference type="PANTHER" id="PTHR30417">
    <property type="entry name" value="N-ACETYLMURAMOYL-L-ALANINE AMIDASE AMID"/>
    <property type="match status" value="1"/>
</dbReference>
<dbReference type="SUPFAM" id="SSF47090">
    <property type="entry name" value="PGBD-like"/>
    <property type="match status" value="1"/>
</dbReference>
<protein>
    <recommendedName>
        <fullName evidence="3">N-acetylmuramoyl-L-alanine amidase</fullName>
        <ecNumber evidence="3">3.5.1.28</ecNumber>
    </recommendedName>
</protein>
<evidence type="ECO:0000256" key="2">
    <source>
        <dbReference type="ARBA" id="ARBA00007553"/>
    </source>
</evidence>
<keyword evidence="4" id="KW-0378">Hydrolase</keyword>
<dbReference type="PROSITE" id="PS51257">
    <property type="entry name" value="PROKAR_LIPOPROTEIN"/>
    <property type="match status" value="1"/>
</dbReference>
<evidence type="ECO:0000313" key="8">
    <source>
        <dbReference type="Proteomes" id="UP000243378"/>
    </source>
</evidence>
<dbReference type="AlphaFoldDB" id="A0A1G7PLI0"/>
<dbReference type="SMART" id="SM00644">
    <property type="entry name" value="Ami_2"/>
    <property type="match status" value="1"/>
</dbReference>
<accession>A0A1G7PLI0</accession>
<evidence type="ECO:0000313" key="7">
    <source>
        <dbReference type="EMBL" id="SDF86499.1"/>
    </source>
</evidence>
<evidence type="ECO:0000256" key="3">
    <source>
        <dbReference type="ARBA" id="ARBA00011901"/>
    </source>
</evidence>
<feature type="domain" description="N-acetylmuramoyl-L-alanine amidase" evidence="6">
    <location>
        <begin position="23"/>
        <end position="163"/>
    </location>
</feature>
<evidence type="ECO:0000259" key="6">
    <source>
        <dbReference type="SMART" id="SM00644"/>
    </source>
</evidence>
<dbReference type="GO" id="GO:0008745">
    <property type="term" value="F:N-acetylmuramoyl-L-alanine amidase activity"/>
    <property type="evidence" value="ECO:0007669"/>
    <property type="project" value="UniProtKB-EC"/>
</dbReference>
<organism evidence="7 8">
    <name type="scientific">Phytopseudomonas seleniipraecipitans</name>
    <dbReference type="NCBI Taxonomy" id="640205"/>
    <lineage>
        <taxon>Bacteria</taxon>
        <taxon>Pseudomonadati</taxon>
        <taxon>Pseudomonadota</taxon>
        <taxon>Gammaproteobacteria</taxon>
        <taxon>Pseudomonadales</taxon>
        <taxon>Pseudomonadaceae</taxon>
        <taxon>Phytopseudomonas</taxon>
    </lineage>
</organism>
<dbReference type="InterPro" id="IPR036366">
    <property type="entry name" value="PGBDSf"/>
</dbReference>
<sequence>MKLLSLVLSALLLTACSSGPRIDHSYTASGQNSRVQYIVLHYTSTDLPHSLQLLTQEEVSAHYLINTVPPTIYQLVDENRRAWHAGVSEWQGRTWLNATTIGIELINQGYFDTPKGRYWQPYAQPQIDALIVLLKDIMQRHQLPPGSIIGHSDIAPQRKVDPGPLFPWKQLADAGLMPWPDAAMVAREQAVFTVSPPDVAWFQQQLAGLGYEVPNTGELDDATRNVIRAFQMKYRQALYDGQPDAETAALLLVLNRMGKA</sequence>
<dbReference type="Gene3D" id="1.10.101.10">
    <property type="entry name" value="PGBD-like superfamily/PGBD"/>
    <property type="match status" value="1"/>
</dbReference>
<dbReference type="InterPro" id="IPR036365">
    <property type="entry name" value="PGBD-like_sf"/>
</dbReference>
<dbReference type="FunFam" id="3.40.80.10:FF:000003">
    <property type="entry name" value="N-acetylmuramoyl-L-alanine amidase"/>
    <property type="match status" value="1"/>
</dbReference>
<dbReference type="GO" id="GO:0071555">
    <property type="term" value="P:cell wall organization"/>
    <property type="evidence" value="ECO:0007669"/>
    <property type="project" value="UniProtKB-KW"/>
</dbReference>
<gene>
    <name evidence="7" type="ORF">SAMN05216381_2578</name>
</gene>
<dbReference type="Gene3D" id="3.40.80.10">
    <property type="entry name" value="Peptidoglycan recognition protein-like"/>
    <property type="match status" value="1"/>
</dbReference>
<dbReference type="InterPro" id="IPR051206">
    <property type="entry name" value="NAMLAA_amidase_2"/>
</dbReference>
<dbReference type="Proteomes" id="UP000243378">
    <property type="component" value="Unassembled WGS sequence"/>
</dbReference>
<dbReference type="EMBL" id="FNBM01000005">
    <property type="protein sequence ID" value="SDF86499.1"/>
    <property type="molecule type" value="Genomic_DNA"/>
</dbReference>
<dbReference type="PANTHER" id="PTHR30417:SF1">
    <property type="entry name" value="N-ACETYLMURAMOYL-L-ALANINE AMIDASE AMID"/>
    <property type="match status" value="1"/>
</dbReference>
<dbReference type="InterPro" id="IPR002477">
    <property type="entry name" value="Peptidoglycan-bd-like"/>
</dbReference>
<comment type="catalytic activity">
    <reaction evidence="1">
        <text>Hydrolyzes the link between N-acetylmuramoyl residues and L-amino acid residues in certain cell-wall glycopeptides.</text>
        <dbReference type="EC" id="3.5.1.28"/>
    </reaction>
</comment>
<dbReference type="RefSeq" id="WP_092368559.1">
    <property type="nucleotide sequence ID" value="NZ_FNBM01000005.1"/>
</dbReference>
<dbReference type="InterPro" id="IPR002502">
    <property type="entry name" value="Amidase_domain"/>
</dbReference>
<evidence type="ECO:0000256" key="4">
    <source>
        <dbReference type="ARBA" id="ARBA00022801"/>
    </source>
</evidence>
<dbReference type="STRING" id="640205.SAMN05216381_2578"/>
<evidence type="ECO:0000256" key="5">
    <source>
        <dbReference type="ARBA" id="ARBA00023316"/>
    </source>
</evidence>
<dbReference type="EC" id="3.5.1.28" evidence="3"/>
<proteinExistence type="inferred from homology"/>
<dbReference type="Pfam" id="PF01510">
    <property type="entry name" value="Amidase_2"/>
    <property type="match status" value="1"/>
</dbReference>
<reference evidence="7 8" key="1">
    <citation type="submission" date="2016-10" db="EMBL/GenBank/DDBJ databases">
        <authorList>
            <person name="de Groot N.N."/>
        </authorList>
    </citation>
    <scope>NUCLEOTIDE SEQUENCE [LARGE SCALE GENOMIC DNA]</scope>
    <source>
        <strain evidence="7 8">LMG 25475</strain>
    </source>
</reference>
<dbReference type="SUPFAM" id="SSF55846">
    <property type="entry name" value="N-acetylmuramoyl-L-alanine amidase-like"/>
    <property type="match status" value="1"/>
</dbReference>
<dbReference type="Pfam" id="PF01471">
    <property type="entry name" value="PG_binding_1"/>
    <property type="match status" value="1"/>
</dbReference>
<dbReference type="InterPro" id="IPR036505">
    <property type="entry name" value="Amidase/PGRP_sf"/>
</dbReference>
<dbReference type="GO" id="GO:0009254">
    <property type="term" value="P:peptidoglycan turnover"/>
    <property type="evidence" value="ECO:0007669"/>
    <property type="project" value="TreeGrafter"/>
</dbReference>
<dbReference type="OrthoDB" id="9794842at2"/>
<keyword evidence="5" id="KW-0961">Cell wall biogenesis/degradation</keyword>
<name>A0A1G7PLI0_9GAMM</name>
<dbReference type="CDD" id="cd06583">
    <property type="entry name" value="PGRP"/>
    <property type="match status" value="1"/>
</dbReference>
<comment type="similarity">
    <text evidence="2">Belongs to the N-acetylmuramoyl-L-alanine amidase 2 family.</text>
</comment>